<dbReference type="PANTHER" id="PTHR10218">
    <property type="entry name" value="GTP-BINDING PROTEIN ALPHA SUBUNIT"/>
    <property type="match status" value="1"/>
</dbReference>
<dbReference type="Gene3D" id="3.40.50.300">
    <property type="entry name" value="P-loop containing nucleotide triphosphate hydrolases"/>
    <property type="match status" value="1"/>
</dbReference>
<keyword evidence="3" id="KW-0460">Magnesium</keyword>
<sequence length="111" mass="12517">MITHAPKTPQTTVLKQSINLFRSIVDLPCFINKTICLLLDNLGLFKRKLSKPPLALYFPTYTGGTDAIGAMKYVLRQFQAIDMLLGRTLEEQSPQTGNSKPILPRRTLEVR</sequence>
<keyword evidence="1" id="KW-0479">Metal-binding</keyword>
<dbReference type="InterPro" id="IPR027417">
    <property type="entry name" value="P-loop_NTPase"/>
</dbReference>
<evidence type="ECO:0000256" key="1">
    <source>
        <dbReference type="ARBA" id="ARBA00022723"/>
    </source>
</evidence>
<gene>
    <name evidence="7" type="ORF">BDW59DRAFT_72455</name>
</gene>
<evidence type="ECO:0000313" key="7">
    <source>
        <dbReference type="EMBL" id="KAL2825418.1"/>
    </source>
</evidence>
<dbReference type="PANTHER" id="PTHR10218:SF369">
    <property type="entry name" value="GUANINE NUCLEOTIDE-BINDING PROTEIN ALPHA-2 SUBUNIT"/>
    <property type="match status" value="1"/>
</dbReference>
<evidence type="ECO:0000256" key="3">
    <source>
        <dbReference type="ARBA" id="ARBA00022842"/>
    </source>
</evidence>
<comment type="caution">
    <text evidence="7">The sequence shown here is derived from an EMBL/GenBank/DDBJ whole genome shotgun (WGS) entry which is preliminary data.</text>
</comment>
<reference evidence="7 8" key="1">
    <citation type="submission" date="2024-07" db="EMBL/GenBank/DDBJ databases">
        <title>Section-level genome sequencing and comparative genomics of Aspergillus sections Usti and Cavernicolus.</title>
        <authorList>
            <consortium name="Lawrence Berkeley National Laboratory"/>
            <person name="Nybo J.L."/>
            <person name="Vesth T.C."/>
            <person name="Theobald S."/>
            <person name="Frisvad J.C."/>
            <person name="Larsen T.O."/>
            <person name="Kjaerboelling I."/>
            <person name="Rothschild-Mancinelli K."/>
            <person name="Lyhne E.K."/>
            <person name="Kogle M.E."/>
            <person name="Barry K."/>
            <person name="Clum A."/>
            <person name="Na H."/>
            <person name="Ledsgaard L."/>
            <person name="Lin J."/>
            <person name="Lipzen A."/>
            <person name="Kuo A."/>
            <person name="Riley R."/>
            <person name="Mondo S."/>
            <person name="LaButti K."/>
            <person name="Haridas S."/>
            <person name="Pangalinan J."/>
            <person name="Salamov A.A."/>
            <person name="Simmons B.A."/>
            <person name="Magnuson J.K."/>
            <person name="Chen J."/>
            <person name="Drula E."/>
            <person name="Henrissat B."/>
            <person name="Wiebenga A."/>
            <person name="Lubbers R.J."/>
            <person name="Gomes A.C."/>
            <person name="Makela M.R."/>
            <person name="Stajich J."/>
            <person name="Grigoriev I.V."/>
            <person name="Mortensen U.H."/>
            <person name="De vries R.P."/>
            <person name="Baker S.E."/>
            <person name="Andersen M.R."/>
        </authorList>
    </citation>
    <scope>NUCLEOTIDE SEQUENCE [LARGE SCALE GENOMIC DNA]</scope>
    <source>
        <strain evidence="7 8">CBS 600.67</strain>
    </source>
</reference>
<protein>
    <submittedName>
        <fullName evidence="7">Uncharacterized protein</fullName>
    </submittedName>
</protein>
<evidence type="ECO:0000313" key="8">
    <source>
        <dbReference type="Proteomes" id="UP001610335"/>
    </source>
</evidence>
<evidence type="ECO:0000256" key="6">
    <source>
        <dbReference type="SAM" id="MobiDB-lite"/>
    </source>
</evidence>
<dbReference type="Proteomes" id="UP001610335">
    <property type="component" value="Unassembled WGS sequence"/>
</dbReference>
<evidence type="ECO:0000256" key="2">
    <source>
        <dbReference type="ARBA" id="ARBA00022741"/>
    </source>
</evidence>
<evidence type="ECO:0000256" key="4">
    <source>
        <dbReference type="ARBA" id="ARBA00023134"/>
    </source>
</evidence>
<keyword evidence="5" id="KW-0807">Transducer</keyword>
<evidence type="ECO:0000256" key="5">
    <source>
        <dbReference type="ARBA" id="ARBA00023224"/>
    </source>
</evidence>
<dbReference type="InterPro" id="IPR001019">
    <property type="entry name" value="Gprotein_alpha_su"/>
</dbReference>
<feature type="region of interest" description="Disordered" evidence="6">
    <location>
        <begin position="91"/>
        <end position="111"/>
    </location>
</feature>
<keyword evidence="2" id="KW-0547">Nucleotide-binding</keyword>
<organism evidence="7 8">
    <name type="scientific">Aspergillus cavernicola</name>
    <dbReference type="NCBI Taxonomy" id="176166"/>
    <lineage>
        <taxon>Eukaryota</taxon>
        <taxon>Fungi</taxon>
        <taxon>Dikarya</taxon>
        <taxon>Ascomycota</taxon>
        <taxon>Pezizomycotina</taxon>
        <taxon>Eurotiomycetes</taxon>
        <taxon>Eurotiomycetidae</taxon>
        <taxon>Eurotiales</taxon>
        <taxon>Aspergillaceae</taxon>
        <taxon>Aspergillus</taxon>
        <taxon>Aspergillus subgen. Nidulantes</taxon>
    </lineage>
</organism>
<dbReference type="EMBL" id="JBFXLS010000036">
    <property type="protein sequence ID" value="KAL2825418.1"/>
    <property type="molecule type" value="Genomic_DNA"/>
</dbReference>
<keyword evidence="4" id="KW-0342">GTP-binding</keyword>
<proteinExistence type="predicted"/>
<keyword evidence="8" id="KW-1185">Reference proteome</keyword>
<accession>A0ABR4IEZ0</accession>
<name>A0ABR4IEZ0_9EURO</name>